<sequence length="325" mass="36035">MAQINSEAAAQAGGALNNLPTDAFVEILLRLPPITQWRCRLVSRHWRAVIDERTPRRSRPKALVFCVNMTMAPVSSAYVVDDLSDGQSREIWRHRSYDRMIGTCNGLLCLCGGTNPIALANPVTGETLDVPPSSYRLDAGLVSVDGSTFWVTKGAERVASFDLGDESFTNVPLPVDVGGGRHRCHLTEVHGRLGLTVSLDRQTPPAKIEVWVLGEGRERHKWSRRYNVQVQGVEQLLARPHFAHGEYVLTTDTSKWTEHVYGEPTKVFGHRLRDGGRPLVSGEVRSVRIRDPGTEVASITTNSCLRGTFAYVETMEPLSCYKLDS</sequence>
<dbReference type="Pfam" id="PF00646">
    <property type="entry name" value="F-box"/>
    <property type="match status" value="1"/>
</dbReference>
<reference evidence="2 3" key="1">
    <citation type="journal article" date="2019" name="Sci. Rep.">
        <title>A high-quality genome of Eragrostis curvula grass provides insights into Poaceae evolution and supports new strategies to enhance forage quality.</title>
        <authorList>
            <person name="Carballo J."/>
            <person name="Santos B.A.C.M."/>
            <person name="Zappacosta D."/>
            <person name="Garbus I."/>
            <person name="Selva J.P."/>
            <person name="Gallo C.A."/>
            <person name="Diaz A."/>
            <person name="Albertini E."/>
            <person name="Caccamo M."/>
            <person name="Echenique V."/>
        </authorList>
    </citation>
    <scope>NUCLEOTIDE SEQUENCE [LARGE SCALE GENOMIC DNA]</scope>
    <source>
        <strain evidence="3">cv. Victoria</strain>
        <tissue evidence="2">Leaf</tissue>
    </source>
</reference>
<dbReference type="Pfam" id="PF08268">
    <property type="entry name" value="FBA_3"/>
    <property type="match status" value="1"/>
</dbReference>
<dbReference type="PANTHER" id="PTHR31672">
    <property type="entry name" value="BNACNNG10540D PROTEIN"/>
    <property type="match status" value="1"/>
</dbReference>
<dbReference type="SUPFAM" id="SSF81383">
    <property type="entry name" value="F-box domain"/>
    <property type="match status" value="1"/>
</dbReference>
<dbReference type="Gramene" id="TVU05364">
    <property type="protein sequence ID" value="TVU05364"/>
    <property type="gene ID" value="EJB05_48523"/>
</dbReference>
<name>A0A5J9T256_9POAL</name>
<gene>
    <name evidence="2" type="ORF">EJB05_48523</name>
</gene>
<accession>A0A5J9T256</accession>
<dbReference type="OrthoDB" id="1894463at2759"/>
<organism evidence="2 3">
    <name type="scientific">Eragrostis curvula</name>
    <name type="common">weeping love grass</name>
    <dbReference type="NCBI Taxonomy" id="38414"/>
    <lineage>
        <taxon>Eukaryota</taxon>
        <taxon>Viridiplantae</taxon>
        <taxon>Streptophyta</taxon>
        <taxon>Embryophyta</taxon>
        <taxon>Tracheophyta</taxon>
        <taxon>Spermatophyta</taxon>
        <taxon>Magnoliopsida</taxon>
        <taxon>Liliopsida</taxon>
        <taxon>Poales</taxon>
        <taxon>Poaceae</taxon>
        <taxon>PACMAD clade</taxon>
        <taxon>Chloridoideae</taxon>
        <taxon>Eragrostideae</taxon>
        <taxon>Eragrostidinae</taxon>
        <taxon>Eragrostis</taxon>
    </lineage>
</organism>
<dbReference type="InterPro" id="IPR050796">
    <property type="entry name" value="SCF_F-box_component"/>
</dbReference>
<dbReference type="EMBL" id="RWGY01000051">
    <property type="protein sequence ID" value="TVU05364.1"/>
    <property type="molecule type" value="Genomic_DNA"/>
</dbReference>
<feature type="domain" description="F-box" evidence="1">
    <location>
        <begin position="13"/>
        <end position="59"/>
    </location>
</feature>
<evidence type="ECO:0000313" key="3">
    <source>
        <dbReference type="Proteomes" id="UP000324897"/>
    </source>
</evidence>
<dbReference type="InterPro" id="IPR036047">
    <property type="entry name" value="F-box-like_dom_sf"/>
</dbReference>
<dbReference type="InterPro" id="IPR013187">
    <property type="entry name" value="F-box-assoc_dom_typ3"/>
</dbReference>
<dbReference type="SMART" id="SM00256">
    <property type="entry name" value="FBOX"/>
    <property type="match status" value="1"/>
</dbReference>
<feature type="non-terminal residue" evidence="2">
    <location>
        <position position="1"/>
    </location>
</feature>
<keyword evidence="3" id="KW-1185">Reference proteome</keyword>
<dbReference type="Gene3D" id="1.20.1280.50">
    <property type="match status" value="1"/>
</dbReference>
<dbReference type="Proteomes" id="UP000324897">
    <property type="component" value="Unassembled WGS sequence"/>
</dbReference>
<comment type="caution">
    <text evidence="2">The sequence shown here is derived from an EMBL/GenBank/DDBJ whole genome shotgun (WGS) entry which is preliminary data.</text>
</comment>
<evidence type="ECO:0000313" key="2">
    <source>
        <dbReference type="EMBL" id="TVU05364.1"/>
    </source>
</evidence>
<dbReference type="InterPro" id="IPR001810">
    <property type="entry name" value="F-box_dom"/>
</dbReference>
<dbReference type="AlphaFoldDB" id="A0A5J9T256"/>
<evidence type="ECO:0000259" key="1">
    <source>
        <dbReference type="PROSITE" id="PS50181"/>
    </source>
</evidence>
<protein>
    <recommendedName>
        <fullName evidence="1">F-box domain-containing protein</fullName>
    </recommendedName>
</protein>
<dbReference type="PROSITE" id="PS50181">
    <property type="entry name" value="FBOX"/>
    <property type="match status" value="1"/>
</dbReference>
<proteinExistence type="predicted"/>